<accession>T0R763</accession>
<protein>
    <submittedName>
        <fullName evidence="1">Uncharacterized protein</fullName>
    </submittedName>
</protein>
<organism evidence="1 2">
    <name type="scientific">Saprolegnia diclina (strain VS20)</name>
    <dbReference type="NCBI Taxonomy" id="1156394"/>
    <lineage>
        <taxon>Eukaryota</taxon>
        <taxon>Sar</taxon>
        <taxon>Stramenopiles</taxon>
        <taxon>Oomycota</taxon>
        <taxon>Saprolegniomycetes</taxon>
        <taxon>Saprolegniales</taxon>
        <taxon>Saprolegniaceae</taxon>
        <taxon>Saprolegnia</taxon>
    </lineage>
</organism>
<dbReference type="PANTHER" id="PTHR11014:SF63">
    <property type="entry name" value="METALLOPEPTIDASE, PUTATIVE (AFU_ORTHOLOGUE AFUA_6G09600)-RELATED"/>
    <property type="match status" value="1"/>
</dbReference>
<sequence>MECKAPSTELPSKHLCANVLRPFVTLLESQVPGVALTPSSTKDLFTLPIALRRHLHKHAEVTWQKFQTQATTKSCLVERAGIVPEDIHICATTEYASSNAGAEHMCRLDGHVASLVSFAIPADEGDFGAIKVIENVCLDSVDEVYGYYNSPFPLNTVSVRTGPMMAQPAFFSITVSEPGGHRSALASAPGGVAKVATHNARVYTHISHEH</sequence>
<dbReference type="OrthoDB" id="6119954at2759"/>
<dbReference type="RefSeq" id="XP_008604204.1">
    <property type="nucleotide sequence ID" value="XM_008605982.1"/>
</dbReference>
<dbReference type="EMBL" id="JH767132">
    <property type="protein sequence ID" value="EQC42781.1"/>
    <property type="molecule type" value="Genomic_DNA"/>
</dbReference>
<dbReference type="PANTHER" id="PTHR11014">
    <property type="entry name" value="PEPTIDASE M20 FAMILY MEMBER"/>
    <property type="match status" value="1"/>
</dbReference>
<dbReference type="Gene3D" id="3.40.630.10">
    <property type="entry name" value="Zn peptidases"/>
    <property type="match status" value="1"/>
</dbReference>
<proteinExistence type="predicted"/>
<name>T0R763_SAPDV</name>
<dbReference type="SUPFAM" id="SSF53187">
    <property type="entry name" value="Zn-dependent exopeptidases"/>
    <property type="match status" value="1"/>
</dbReference>
<dbReference type="GeneID" id="19941229"/>
<dbReference type="InParanoid" id="T0R763"/>
<gene>
    <name evidence="1" type="ORF">SDRG_00502</name>
</gene>
<dbReference type="GO" id="GO:0016787">
    <property type="term" value="F:hydrolase activity"/>
    <property type="evidence" value="ECO:0007669"/>
    <property type="project" value="InterPro"/>
</dbReference>
<dbReference type="Proteomes" id="UP000030762">
    <property type="component" value="Unassembled WGS sequence"/>
</dbReference>
<evidence type="ECO:0000313" key="1">
    <source>
        <dbReference type="EMBL" id="EQC42781.1"/>
    </source>
</evidence>
<evidence type="ECO:0000313" key="2">
    <source>
        <dbReference type="Proteomes" id="UP000030762"/>
    </source>
</evidence>
<dbReference type="AlphaFoldDB" id="T0R763"/>
<keyword evidence="2" id="KW-1185">Reference proteome</keyword>
<reference evidence="1 2" key="1">
    <citation type="submission" date="2012-04" db="EMBL/GenBank/DDBJ databases">
        <title>The Genome Sequence of Saprolegnia declina VS20.</title>
        <authorList>
            <consortium name="The Broad Institute Genome Sequencing Platform"/>
            <person name="Russ C."/>
            <person name="Nusbaum C."/>
            <person name="Tyler B."/>
            <person name="van West P."/>
            <person name="Dieguez-Uribeondo J."/>
            <person name="de Bruijn I."/>
            <person name="Tripathy S."/>
            <person name="Jiang R."/>
            <person name="Young S.K."/>
            <person name="Zeng Q."/>
            <person name="Gargeya S."/>
            <person name="Fitzgerald M."/>
            <person name="Haas B."/>
            <person name="Abouelleil A."/>
            <person name="Alvarado L."/>
            <person name="Arachchi H.M."/>
            <person name="Berlin A."/>
            <person name="Chapman S.B."/>
            <person name="Goldberg J."/>
            <person name="Griggs A."/>
            <person name="Gujja S."/>
            <person name="Hansen M."/>
            <person name="Howarth C."/>
            <person name="Imamovic A."/>
            <person name="Larimer J."/>
            <person name="McCowen C."/>
            <person name="Montmayeur A."/>
            <person name="Murphy C."/>
            <person name="Neiman D."/>
            <person name="Pearson M."/>
            <person name="Priest M."/>
            <person name="Roberts A."/>
            <person name="Saif S."/>
            <person name="Shea T."/>
            <person name="Sisk P."/>
            <person name="Sykes S."/>
            <person name="Wortman J."/>
            <person name="Nusbaum C."/>
            <person name="Birren B."/>
        </authorList>
    </citation>
    <scope>NUCLEOTIDE SEQUENCE [LARGE SCALE GENOMIC DNA]</scope>
    <source>
        <strain evidence="1 2">VS20</strain>
    </source>
</reference>
<dbReference type="VEuPathDB" id="FungiDB:SDRG_00502"/>
<dbReference type="STRING" id="1156394.T0R763"/>
<dbReference type="InterPro" id="IPR017439">
    <property type="entry name" value="Amidohydrolase"/>
</dbReference>